<name>A0A9D1FMC2_9FIRM</name>
<sequence length="373" mass="40317">MKKLKDIKNWVFASTKRKAAVLTALGVTAAAGASSLAAFALWEDRGVFPSRIPSVSSNTAQTAAAGEQAQIISGDEALAAALKHAGLSQADVTVTENNLDWDDGIQEYDIDFYTDSKKYDYTINAQTGEIRSYSIEARRQSSTETSGSVIGEDAALAAALKHAGLASGDVQMLKNKLDWDDGVQEYDVEFRTDSKKYDYTVNAQTGDIRSYSIEARRQSSTEASGSVIGEDAALAAALKHAGLASNDVQVLKNKLDWDDGVQEYEIEFYSGNTEYDYTVNAQTGEIRSYDAENHAPASSSQSSGVIGKDAALAAALKHAGLTSGNVSRTKVELDRDDGRTEYEIEFFSGGYEYDYTVNAADGTILEHQKEYDD</sequence>
<protein>
    <submittedName>
        <fullName evidence="3">PepSY domain-containing protein</fullName>
    </submittedName>
</protein>
<dbReference type="Proteomes" id="UP000824002">
    <property type="component" value="Unassembled WGS sequence"/>
</dbReference>
<reference evidence="3" key="2">
    <citation type="journal article" date="2021" name="PeerJ">
        <title>Extensive microbial diversity within the chicken gut microbiome revealed by metagenomics and culture.</title>
        <authorList>
            <person name="Gilroy R."/>
            <person name="Ravi A."/>
            <person name="Getino M."/>
            <person name="Pursley I."/>
            <person name="Horton D.L."/>
            <person name="Alikhan N.F."/>
            <person name="Baker D."/>
            <person name="Gharbi K."/>
            <person name="Hall N."/>
            <person name="Watson M."/>
            <person name="Adriaenssens E.M."/>
            <person name="Foster-Nyarko E."/>
            <person name="Jarju S."/>
            <person name="Secka A."/>
            <person name="Antonio M."/>
            <person name="Oren A."/>
            <person name="Chaudhuri R.R."/>
            <person name="La Ragione R."/>
            <person name="Hildebrand F."/>
            <person name="Pallen M.J."/>
        </authorList>
    </citation>
    <scope>NUCLEOTIDE SEQUENCE</scope>
    <source>
        <strain evidence="3">CHK199-13235</strain>
    </source>
</reference>
<organism evidence="3 4">
    <name type="scientific">Candidatus Merdivicinus excrementipullorum</name>
    <dbReference type="NCBI Taxonomy" id="2840867"/>
    <lineage>
        <taxon>Bacteria</taxon>
        <taxon>Bacillati</taxon>
        <taxon>Bacillota</taxon>
        <taxon>Clostridia</taxon>
        <taxon>Eubacteriales</taxon>
        <taxon>Oscillospiraceae</taxon>
        <taxon>Oscillospiraceae incertae sedis</taxon>
        <taxon>Candidatus Merdivicinus</taxon>
    </lineage>
</organism>
<reference evidence="3" key="1">
    <citation type="submission" date="2020-10" db="EMBL/GenBank/DDBJ databases">
        <authorList>
            <person name="Gilroy R."/>
        </authorList>
    </citation>
    <scope>NUCLEOTIDE SEQUENCE</scope>
    <source>
        <strain evidence="3">CHK199-13235</strain>
    </source>
</reference>
<dbReference type="EMBL" id="DVJP01000027">
    <property type="protein sequence ID" value="HIS75835.1"/>
    <property type="molecule type" value="Genomic_DNA"/>
</dbReference>
<dbReference type="Gene3D" id="3.10.450.40">
    <property type="match status" value="4"/>
</dbReference>
<dbReference type="AlphaFoldDB" id="A0A9D1FMC2"/>
<feature type="chain" id="PRO_5038469784" evidence="1">
    <location>
        <begin position="41"/>
        <end position="373"/>
    </location>
</feature>
<feature type="signal peptide" evidence="1">
    <location>
        <begin position="1"/>
        <end position="40"/>
    </location>
</feature>
<comment type="caution">
    <text evidence="3">The sequence shown here is derived from an EMBL/GenBank/DDBJ whole genome shotgun (WGS) entry which is preliminary data.</text>
</comment>
<keyword evidence="1" id="KW-0732">Signal</keyword>
<accession>A0A9D1FMC2</accession>
<gene>
    <name evidence="3" type="ORF">IAB51_03395</name>
</gene>
<proteinExistence type="predicted"/>
<evidence type="ECO:0000313" key="4">
    <source>
        <dbReference type="Proteomes" id="UP000824002"/>
    </source>
</evidence>
<feature type="domain" description="PepSY" evidence="2">
    <location>
        <begin position="306"/>
        <end position="366"/>
    </location>
</feature>
<feature type="domain" description="PepSY" evidence="2">
    <location>
        <begin position="72"/>
        <end position="132"/>
    </location>
</feature>
<dbReference type="InterPro" id="IPR025711">
    <property type="entry name" value="PepSY"/>
</dbReference>
<feature type="domain" description="PepSY" evidence="2">
    <location>
        <begin position="228"/>
        <end position="288"/>
    </location>
</feature>
<evidence type="ECO:0000313" key="3">
    <source>
        <dbReference type="EMBL" id="HIS75835.1"/>
    </source>
</evidence>
<feature type="domain" description="PepSY" evidence="2">
    <location>
        <begin position="150"/>
        <end position="210"/>
    </location>
</feature>
<evidence type="ECO:0000259" key="2">
    <source>
        <dbReference type="Pfam" id="PF03413"/>
    </source>
</evidence>
<dbReference type="Pfam" id="PF03413">
    <property type="entry name" value="PepSY"/>
    <property type="match status" value="4"/>
</dbReference>
<evidence type="ECO:0000256" key="1">
    <source>
        <dbReference type="SAM" id="SignalP"/>
    </source>
</evidence>